<dbReference type="GO" id="GO:0006487">
    <property type="term" value="P:protein N-linked glycosylation"/>
    <property type="evidence" value="ECO:0007669"/>
    <property type="project" value="TreeGrafter"/>
</dbReference>
<accession>A0A2U3YHQ6</accession>
<evidence type="ECO:0000313" key="2">
    <source>
        <dbReference type="Proteomes" id="UP000245341"/>
    </source>
</evidence>
<dbReference type="OrthoDB" id="2016523at2759"/>
<dbReference type="STRING" id="9713.A0A2U3YHQ6"/>
<protein>
    <submittedName>
        <fullName evidence="3">Alpha-1,3-mannosyl-glycoprotein 4-beta-N-acetylglucosaminyltransferase-like protein MGAT4E</fullName>
    </submittedName>
</protein>
<dbReference type="RefSeq" id="XP_006743123.1">
    <property type="nucleotide sequence ID" value="XM_006743060.1"/>
</dbReference>
<sequence length="543" mass="62400">MDKWRECPAAVHVDFLLQEPHPTDTMRCSVRRCFITSVGIGFLWLFITLKIPEETEDDQNVMAIKGQVATLALRVGIEDVAWEWCEQVVSQSTCTLHLRAGSSKGSWDMNLDPSVHKEAAPPPPIFVKEDNYDKRKDPRPLEDWHNLTFKYFKTVQQRRKTWLTVGISSVPQPDQRSLLYTLVSLFRASSKIEQKRLTVLVHLAHSDLTGLRETLLHISTLFSPQILAGQLLLIHAPPDAYPSVDDMRSEAHHGEFYSKQNIDHAFLMSFATRLSEYFLLLEDNVFSAPNFITHIHWKVNTMRSNPWVLLEFSNMGILGKLFHSKDLPLLAHFLLLFYKEKPLDGLIPHFRTLLAQKNPIICRPFLFYHRFSYHISNDTQKATPVQKKNPYVPDNPPGAIFTDMKVFDVHFPWEAYTLDESFFWTHNVSAGNHLTVILNHPANLSKVQVLTGTIVDGKYALKKGQVELGYDPEGMPQYCTSFTLLGHLFEGQMNQEIFLKRMGHNVSCVRLVVKADQVGGLIIRHIFLWEQNTKDTEAARSWR</sequence>
<evidence type="ECO:0000259" key="1">
    <source>
        <dbReference type="Pfam" id="PF04666"/>
    </source>
</evidence>
<dbReference type="KEGG" id="lww:102731589"/>
<gene>
    <name evidence="3" type="primary">LOC102731589</name>
</gene>
<name>A0A2U3YHQ6_LEPWE</name>
<dbReference type="GeneID" id="102731589"/>
<evidence type="ECO:0000313" key="3">
    <source>
        <dbReference type="RefSeq" id="XP_006743123.1"/>
    </source>
</evidence>
<dbReference type="InterPro" id="IPR006759">
    <property type="entry name" value="Glyco_transf_54"/>
</dbReference>
<dbReference type="PANTHER" id="PTHR12062">
    <property type="entry name" value="N-ACETYLGLUCOSAMINYLTRANSFERASE VI"/>
    <property type="match status" value="1"/>
</dbReference>
<organism evidence="2 3">
    <name type="scientific">Leptonychotes weddellii</name>
    <name type="common">Weddell seal</name>
    <name type="synonym">Otaria weddellii</name>
    <dbReference type="NCBI Taxonomy" id="9713"/>
    <lineage>
        <taxon>Eukaryota</taxon>
        <taxon>Metazoa</taxon>
        <taxon>Chordata</taxon>
        <taxon>Craniata</taxon>
        <taxon>Vertebrata</taxon>
        <taxon>Euteleostomi</taxon>
        <taxon>Mammalia</taxon>
        <taxon>Eutheria</taxon>
        <taxon>Laurasiatheria</taxon>
        <taxon>Carnivora</taxon>
        <taxon>Caniformia</taxon>
        <taxon>Pinnipedia</taxon>
        <taxon>Phocidae</taxon>
        <taxon>Monachinae</taxon>
        <taxon>Lobodontini</taxon>
        <taxon>Leptonychotes</taxon>
    </lineage>
</organism>
<dbReference type="AlphaFoldDB" id="A0A2U3YHQ6"/>
<feature type="domain" description="MGAT4 conserved region" evidence="1">
    <location>
        <begin position="156"/>
        <end position="356"/>
    </location>
</feature>
<reference evidence="3" key="1">
    <citation type="submission" date="2025-08" db="UniProtKB">
        <authorList>
            <consortium name="RefSeq"/>
        </authorList>
    </citation>
    <scope>IDENTIFICATION</scope>
    <source>
        <tissue evidence="3">Liver</tissue>
    </source>
</reference>
<dbReference type="GO" id="GO:0008375">
    <property type="term" value="F:acetylglucosaminyltransferase activity"/>
    <property type="evidence" value="ECO:0007669"/>
    <property type="project" value="TreeGrafter"/>
</dbReference>
<dbReference type="Proteomes" id="UP000245341">
    <property type="component" value="Unplaced"/>
</dbReference>
<proteinExistence type="predicted"/>
<dbReference type="Pfam" id="PF04666">
    <property type="entry name" value="MGAT4_cons"/>
    <property type="match status" value="1"/>
</dbReference>
<dbReference type="InterPro" id="IPR057279">
    <property type="entry name" value="MGAT4"/>
</dbReference>
<keyword evidence="2" id="KW-1185">Reference proteome</keyword>
<dbReference type="PANTHER" id="PTHR12062:SF11">
    <property type="entry name" value="ALPHA-1,3-MANNOSYL-GLYCOPROTEIN 4-BETA-N-ACETYLGLUCOSAMINYLTRANSFERASE-LIKE PROTEIN MGAT4E"/>
    <property type="match status" value="1"/>
</dbReference>